<keyword evidence="1" id="KW-0812">Transmembrane</keyword>
<proteinExistence type="predicted"/>
<keyword evidence="1" id="KW-1133">Transmembrane helix</keyword>
<dbReference type="HOGENOM" id="CLU_1847376_0_0_1"/>
<evidence type="ECO:0000313" key="2">
    <source>
        <dbReference type="EMBL" id="ESP03929.1"/>
    </source>
</evidence>
<evidence type="ECO:0000313" key="3">
    <source>
        <dbReference type="Proteomes" id="UP000030746"/>
    </source>
</evidence>
<keyword evidence="3" id="KW-1185">Reference proteome</keyword>
<name>V4AIL8_LOTGI</name>
<protein>
    <submittedName>
        <fullName evidence="2">Uncharacterized protein</fullName>
    </submittedName>
</protein>
<dbReference type="KEGG" id="lgi:LOTGIDRAFT_156529"/>
<gene>
    <name evidence="2" type="ORF">LOTGIDRAFT_156529</name>
</gene>
<dbReference type="CTD" id="20237026"/>
<dbReference type="EMBL" id="KB199905">
    <property type="protein sequence ID" value="ESP03929.1"/>
    <property type="molecule type" value="Genomic_DNA"/>
</dbReference>
<accession>V4AIL8</accession>
<dbReference type="Proteomes" id="UP000030746">
    <property type="component" value="Unassembled WGS sequence"/>
</dbReference>
<dbReference type="RefSeq" id="XP_009045411.1">
    <property type="nucleotide sequence ID" value="XM_009047163.1"/>
</dbReference>
<evidence type="ECO:0000256" key="1">
    <source>
        <dbReference type="SAM" id="Phobius"/>
    </source>
</evidence>
<feature type="transmembrane region" description="Helical" evidence="1">
    <location>
        <begin position="20"/>
        <end position="40"/>
    </location>
</feature>
<dbReference type="GeneID" id="20237026"/>
<dbReference type="AlphaFoldDB" id="V4AIL8"/>
<reference evidence="2 3" key="1">
    <citation type="journal article" date="2013" name="Nature">
        <title>Insights into bilaterian evolution from three spiralian genomes.</title>
        <authorList>
            <person name="Simakov O."/>
            <person name="Marletaz F."/>
            <person name="Cho S.J."/>
            <person name="Edsinger-Gonzales E."/>
            <person name="Havlak P."/>
            <person name="Hellsten U."/>
            <person name="Kuo D.H."/>
            <person name="Larsson T."/>
            <person name="Lv J."/>
            <person name="Arendt D."/>
            <person name="Savage R."/>
            <person name="Osoegawa K."/>
            <person name="de Jong P."/>
            <person name="Grimwood J."/>
            <person name="Chapman J.A."/>
            <person name="Shapiro H."/>
            <person name="Aerts A."/>
            <person name="Otillar R.P."/>
            <person name="Terry A.Y."/>
            <person name="Boore J.L."/>
            <person name="Grigoriev I.V."/>
            <person name="Lindberg D.R."/>
            <person name="Seaver E.C."/>
            <person name="Weisblat D.A."/>
            <person name="Putnam N.H."/>
            <person name="Rokhsar D.S."/>
        </authorList>
    </citation>
    <scope>NUCLEOTIDE SEQUENCE [LARGE SCALE GENOMIC DNA]</scope>
</reference>
<organism evidence="2 3">
    <name type="scientific">Lottia gigantea</name>
    <name type="common">Giant owl limpet</name>
    <dbReference type="NCBI Taxonomy" id="225164"/>
    <lineage>
        <taxon>Eukaryota</taxon>
        <taxon>Metazoa</taxon>
        <taxon>Spiralia</taxon>
        <taxon>Lophotrochozoa</taxon>
        <taxon>Mollusca</taxon>
        <taxon>Gastropoda</taxon>
        <taxon>Patellogastropoda</taxon>
        <taxon>Lottioidea</taxon>
        <taxon>Lottiidae</taxon>
        <taxon>Lottia</taxon>
    </lineage>
</organism>
<keyword evidence="1" id="KW-0472">Membrane</keyword>
<sequence length="139" mass="15174">MSMPSSSSSESGSESDYVAAVVTILLLLALIAVGLVIYLYKYQKACFAPSTTPNSSPGSSNNSLLEKPTIVNINEPPIFKKKSPIQEEGKGLLNTNLHTSPTADLHSYQHKKVFNPCENLINDMTHEPEETEQTSLKHV</sequence>